<evidence type="ECO:0000313" key="3">
    <source>
        <dbReference type="Proteomes" id="UP000198677"/>
    </source>
</evidence>
<dbReference type="GO" id="GO:0016747">
    <property type="term" value="F:acyltransferase activity, transferring groups other than amino-acyl groups"/>
    <property type="evidence" value="ECO:0007669"/>
    <property type="project" value="InterPro"/>
</dbReference>
<dbReference type="RefSeq" id="WP_072754175.1">
    <property type="nucleotide sequence ID" value="NZ_FOAW01000030.1"/>
</dbReference>
<accession>A0A1H7X1E0</accession>
<dbReference type="AlphaFoldDB" id="A0A1H7X1E0"/>
<gene>
    <name evidence="2" type="ORF">SAMN05444583_13017</name>
</gene>
<dbReference type="Gene3D" id="3.40.630.30">
    <property type="match status" value="1"/>
</dbReference>
<evidence type="ECO:0000259" key="1">
    <source>
        <dbReference type="Pfam" id="PF13302"/>
    </source>
</evidence>
<feature type="domain" description="N-acetyltransferase" evidence="1">
    <location>
        <begin position="16"/>
        <end position="150"/>
    </location>
</feature>
<dbReference type="SUPFAM" id="SSF55729">
    <property type="entry name" value="Acyl-CoA N-acyltransferases (Nat)"/>
    <property type="match status" value="1"/>
</dbReference>
<organism evidence="2 3">
    <name type="scientific">Rhodococcus maanshanensis</name>
    <dbReference type="NCBI Taxonomy" id="183556"/>
    <lineage>
        <taxon>Bacteria</taxon>
        <taxon>Bacillati</taxon>
        <taxon>Actinomycetota</taxon>
        <taxon>Actinomycetes</taxon>
        <taxon>Mycobacteriales</taxon>
        <taxon>Nocardiaceae</taxon>
        <taxon>Rhodococcus</taxon>
    </lineage>
</organism>
<dbReference type="Proteomes" id="UP000198677">
    <property type="component" value="Unassembled WGS sequence"/>
</dbReference>
<dbReference type="InterPro" id="IPR016181">
    <property type="entry name" value="Acyl_CoA_acyltransferase"/>
</dbReference>
<reference evidence="3" key="1">
    <citation type="submission" date="2016-10" db="EMBL/GenBank/DDBJ databases">
        <authorList>
            <person name="Varghese N."/>
            <person name="Submissions S."/>
        </authorList>
    </citation>
    <scope>NUCLEOTIDE SEQUENCE [LARGE SCALE GENOMIC DNA]</scope>
    <source>
        <strain evidence="3">DSM 44675</strain>
    </source>
</reference>
<sequence length="216" mass="23491">MTDHWSEAPTLHGEFVLLRPTTIADVDGLARAHDDPETLRYFPYGIESEPPSVASVDHALRSGRQTLTQVDAATGEIVGTTSIYNMSELHGRVTVGYTWLASRVRGTAINAESKLLVLEHVFDTLGARRAELNVDDENVRSRAAVAAIGATEEGALRRHARRRDGTVRTTIVYSVTDEEWPGVRAGLLARISRRSANRPAVRPGQAADPAAAGFVR</sequence>
<keyword evidence="3" id="KW-1185">Reference proteome</keyword>
<dbReference type="EMBL" id="FOAW01000030">
    <property type="protein sequence ID" value="SEM27682.1"/>
    <property type="molecule type" value="Genomic_DNA"/>
</dbReference>
<dbReference type="PANTHER" id="PTHR43610:SF1">
    <property type="entry name" value="N-ACETYLTRANSFERASE DOMAIN-CONTAINING PROTEIN"/>
    <property type="match status" value="1"/>
</dbReference>
<keyword evidence="2" id="KW-0808">Transferase</keyword>
<name>A0A1H7X1E0_9NOCA</name>
<dbReference type="InterPro" id="IPR000182">
    <property type="entry name" value="GNAT_dom"/>
</dbReference>
<dbReference type="Pfam" id="PF13302">
    <property type="entry name" value="Acetyltransf_3"/>
    <property type="match status" value="1"/>
</dbReference>
<evidence type="ECO:0000313" key="2">
    <source>
        <dbReference type="EMBL" id="SEM27682.1"/>
    </source>
</evidence>
<protein>
    <submittedName>
        <fullName evidence="2">Protein N-acetyltransferase, RimJ/RimL family</fullName>
    </submittedName>
</protein>
<proteinExistence type="predicted"/>
<dbReference type="PANTHER" id="PTHR43610">
    <property type="entry name" value="BLL6696 PROTEIN"/>
    <property type="match status" value="1"/>
</dbReference>